<protein>
    <recommendedName>
        <fullName evidence="3">F-box domain-containing protein</fullName>
    </recommendedName>
</protein>
<accession>A0A9P5NBA4</accession>
<gene>
    <name evidence="1" type="ORF">CPB84DRAFT_374413</name>
</gene>
<sequence length="319" mass="36952">MDQLPVELHIKILNVLASLSWQDDPLSNQDPRSPSLFPFNVASVCTQWLAIVSEIPECWTRVIFDVAKDPTPFLDAFLWSEDLEIIEVLVFTSSTDDGKEYGKTEKQRSIAITQALRPHVHRCKSITFDITYSTSLPPAHIFFLKDSPYLEKLVLECAHDDIQIEPDSWMTTVVNRPHFGSDFSKLKKLSLTGFSFLYLALHLDSPESFAKFQFRRSMELYVSRFTFLGSGHYTVTNFMRYFLHAVRRTTHFHDLSLSYNEENWVTRLSYSIVFYFTPFISSRYPKISLPASMLQSRYFAQARSPTKNVKCPILGKIMR</sequence>
<reference evidence="1" key="1">
    <citation type="submission" date="2020-11" db="EMBL/GenBank/DDBJ databases">
        <authorList>
            <consortium name="DOE Joint Genome Institute"/>
            <person name="Ahrendt S."/>
            <person name="Riley R."/>
            <person name="Andreopoulos W."/>
            <person name="LaButti K."/>
            <person name="Pangilinan J."/>
            <person name="Ruiz-duenas F.J."/>
            <person name="Barrasa J.M."/>
            <person name="Sanchez-Garcia M."/>
            <person name="Camarero S."/>
            <person name="Miyauchi S."/>
            <person name="Serrano A."/>
            <person name="Linde D."/>
            <person name="Babiker R."/>
            <person name="Drula E."/>
            <person name="Ayuso-Fernandez I."/>
            <person name="Pacheco R."/>
            <person name="Padilla G."/>
            <person name="Ferreira P."/>
            <person name="Barriuso J."/>
            <person name="Kellner H."/>
            <person name="Castanera R."/>
            <person name="Alfaro M."/>
            <person name="Ramirez L."/>
            <person name="Pisabarro A.G."/>
            <person name="Kuo A."/>
            <person name="Tritt A."/>
            <person name="Lipzen A."/>
            <person name="He G."/>
            <person name="Yan M."/>
            <person name="Ng V."/>
            <person name="Cullen D."/>
            <person name="Martin F."/>
            <person name="Rosso M.-N."/>
            <person name="Henrissat B."/>
            <person name="Hibbett D."/>
            <person name="Martinez A.T."/>
            <person name="Grigoriev I.V."/>
        </authorList>
    </citation>
    <scope>NUCLEOTIDE SEQUENCE</scope>
    <source>
        <strain evidence="1">AH 44721</strain>
    </source>
</reference>
<evidence type="ECO:0000313" key="2">
    <source>
        <dbReference type="Proteomes" id="UP000724874"/>
    </source>
</evidence>
<dbReference type="OrthoDB" id="3062952at2759"/>
<evidence type="ECO:0000313" key="1">
    <source>
        <dbReference type="EMBL" id="KAF8877246.1"/>
    </source>
</evidence>
<organism evidence="1 2">
    <name type="scientific">Gymnopilus junonius</name>
    <name type="common">Spectacular rustgill mushroom</name>
    <name type="synonym">Gymnopilus spectabilis subsp. junonius</name>
    <dbReference type="NCBI Taxonomy" id="109634"/>
    <lineage>
        <taxon>Eukaryota</taxon>
        <taxon>Fungi</taxon>
        <taxon>Dikarya</taxon>
        <taxon>Basidiomycota</taxon>
        <taxon>Agaricomycotina</taxon>
        <taxon>Agaricomycetes</taxon>
        <taxon>Agaricomycetidae</taxon>
        <taxon>Agaricales</taxon>
        <taxon>Agaricineae</taxon>
        <taxon>Hymenogastraceae</taxon>
        <taxon>Gymnopilus</taxon>
    </lineage>
</organism>
<dbReference type="EMBL" id="JADNYJ010000173">
    <property type="protein sequence ID" value="KAF8877246.1"/>
    <property type="molecule type" value="Genomic_DNA"/>
</dbReference>
<name>A0A9P5NBA4_GYMJU</name>
<proteinExistence type="predicted"/>
<dbReference type="Proteomes" id="UP000724874">
    <property type="component" value="Unassembled WGS sequence"/>
</dbReference>
<dbReference type="AlphaFoldDB" id="A0A9P5NBA4"/>
<evidence type="ECO:0008006" key="3">
    <source>
        <dbReference type="Google" id="ProtNLM"/>
    </source>
</evidence>
<comment type="caution">
    <text evidence="1">The sequence shown here is derived from an EMBL/GenBank/DDBJ whole genome shotgun (WGS) entry which is preliminary data.</text>
</comment>
<keyword evidence="2" id="KW-1185">Reference proteome</keyword>